<proteinExistence type="predicted"/>
<reference evidence="2 3" key="1">
    <citation type="submission" date="2020-07" db="EMBL/GenBank/DDBJ databases">
        <title>Sequencing the genomes of 1000 actinobacteria strains.</title>
        <authorList>
            <person name="Klenk H.-P."/>
        </authorList>
    </citation>
    <scope>NUCLEOTIDE SEQUENCE [LARGE SCALE GENOMIC DNA]</scope>
    <source>
        <strain evidence="2 3">DSM 43814</strain>
    </source>
</reference>
<keyword evidence="1" id="KW-1133">Transmembrane helix</keyword>
<name>A0ABX2RLX0_9ACTN</name>
<comment type="caution">
    <text evidence="2">The sequence shown here is derived from an EMBL/GenBank/DDBJ whole genome shotgun (WGS) entry which is preliminary data.</text>
</comment>
<protein>
    <recommendedName>
        <fullName evidence="4">LPXTG cell wall anchor domain-containing protein</fullName>
    </recommendedName>
</protein>
<dbReference type="EMBL" id="JACCCQ010000001">
    <property type="protein sequence ID" value="NYF57100.1"/>
    <property type="molecule type" value="Genomic_DNA"/>
</dbReference>
<feature type="transmembrane region" description="Helical" evidence="1">
    <location>
        <begin position="26"/>
        <end position="45"/>
    </location>
</feature>
<evidence type="ECO:0000313" key="2">
    <source>
        <dbReference type="EMBL" id="NYF57100.1"/>
    </source>
</evidence>
<organism evidence="2 3">
    <name type="scientific">Micromonospora purpureochromogenes</name>
    <dbReference type="NCBI Taxonomy" id="47872"/>
    <lineage>
        <taxon>Bacteria</taxon>
        <taxon>Bacillati</taxon>
        <taxon>Actinomycetota</taxon>
        <taxon>Actinomycetes</taxon>
        <taxon>Micromonosporales</taxon>
        <taxon>Micromonosporaceae</taxon>
        <taxon>Micromonospora</taxon>
    </lineage>
</organism>
<accession>A0ABX2RLX0</accession>
<keyword evidence="1" id="KW-0472">Membrane</keyword>
<evidence type="ECO:0008006" key="4">
    <source>
        <dbReference type="Google" id="ProtNLM"/>
    </source>
</evidence>
<dbReference type="Proteomes" id="UP000631553">
    <property type="component" value="Unassembled WGS sequence"/>
</dbReference>
<sequence length="80" mass="8535">MLRLPAYSSPTELPPQAANAMSPSQVPFLGLALVAIGGFLLWRAAQRSNPSRQEERRGGIAFLVLGCLIGAAGMVNIWLD</sequence>
<evidence type="ECO:0000313" key="3">
    <source>
        <dbReference type="Proteomes" id="UP000631553"/>
    </source>
</evidence>
<dbReference type="RefSeq" id="WP_179803255.1">
    <property type="nucleotide sequence ID" value="NZ_JACCCQ010000001.1"/>
</dbReference>
<evidence type="ECO:0000256" key="1">
    <source>
        <dbReference type="SAM" id="Phobius"/>
    </source>
</evidence>
<gene>
    <name evidence="2" type="ORF">HDA35_002931</name>
</gene>
<keyword evidence="3" id="KW-1185">Reference proteome</keyword>
<feature type="transmembrane region" description="Helical" evidence="1">
    <location>
        <begin position="57"/>
        <end position="79"/>
    </location>
</feature>
<keyword evidence="1" id="KW-0812">Transmembrane</keyword>